<keyword evidence="7" id="KW-1185">Reference proteome</keyword>
<reference evidence="7" key="1">
    <citation type="submission" date="2017-01" db="EMBL/GenBank/DDBJ databases">
        <title>Comparative genomics of anhydrobiosis in the tardigrade Hypsibius dujardini.</title>
        <authorList>
            <person name="Yoshida Y."/>
            <person name="Koutsovoulos G."/>
            <person name="Laetsch D."/>
            <person name="Stevens L."/>
            <person name="Kumar S."/>
            <person name="Horikawa D."/>
            <person name="Ishino K."/>
            <person name="Komine S."/>
            <person name="Tomita M."/>
            <person name="Blaxter M."/>
            <person name="Arakawa K."/>
        </authorList>
    </citation>
    <scope>NUCLEOTIDE SEQUENCE [LARGE SCALE GENOMIC DNA]</scope>
    <source>
        <strain evidence="7">Z151</strain>
    </source>
</reference>
<feature type="region of interest" description="Disordered" evidence="4">
    <location>
        <begin position="204"/>
        <end position="253"/>
    </location>
</feature>
<feature type="compositionally biased region" description="Polar residues" evidence="4">
    <location>
        <begin position="372"/>
        <end position="396"/>
    </location>
</feature>
<dbReference type="AlphaFoldDB" id="A0A9X6NFI0"/>
<organism evidence="6 7">
    <name type="scientific">Hypsibius exemplaris</name>
    <name type="common">Freshwater tardigrade</name>
    <dbReference type="NCBI Taxonomy" id="2072580"/>
    <lineage>
        <taxon>Eukaryota</taxon>
        <taxon>Metazoa</taxon>
        <taxon>Ecdysozoa</taxon>
        <taxon>Tardigrada</taxon>
        <taxon>Eutardigrada</taxon>
        <taxon>Parachela</taxon>
        <taxon>Hypsibioidea</taxon>
        <taxon>Hypsibiidae</taxon>
        <taxon>Hypsibius</taxon>
    </lineage>
</organism>
<keyword evidence="1" id="KW-0479">Metal-binding</keyword>
<evidence type="ECO:0000256" key="3">
    <source>
        <dbReference type="ARBA" id="ARBA00022833"/>
    </source>
</evidence>
<dbReference type="Proteomes" id="UP000192578">
    <property type="component" value="Unassembled WGS sequence"/>
</dbReference>
<dbReference type="PROSITE" id="PS51800">
    <property type="entry name" value="ZF_CHHC_U11_48K"/>
    <property type="match status" value="1"/>
</dbReference>
<keyword evidence="2" id="KW-0863">Zinc-finger</keyword>
<accession>A0A9X6NFI0</accession>
<evidence type="ECO:0000313" key="6">
    <source>
        <dbReference type="EMBL" id="OWA51721.1"/>
    </source>
</evidence>
<evidence type="ECO:0000313" key="7">
    <source>
        <dbReference type="Proteomes" id="UP000192578"/>
    </source>
</evidence>
<dbReference type="OrthoDB" id="10069248at2759"/>
<feature type="domain" description="CHHC U11-48K-type" evidence="5">
    <location>
        <begin position="25"/>
        <end position="52"/>
    </location>
</feature>
<dbReference type="InterPro" id="IPR022776">
    <property type="entry name" value="TRM13/UPF0224_CHHC_Znf_dom"/>
</dbReference>
<name>A0A9X6NFI0_HYPEX</name>
<dbReference type="GO" id="GO:0008270">
    <property type="term" value="F:zinc ion binding"/>
    <property type="evidence" value="ECO:0007669"/>
    <property type="project" value="UniProtKB-KW"/>
</dbReference>
<feature type="compositionally biased region" description="Basic and acidic residues" evidence="4">
    <location>
        <begin position="232"/>
        <end position="253"/>
    </location>
</feature>
<dbReference type="EMBL" id="MTYJ01000237">
    <property type="protein sequence ID" value="OWA51721.1"/>
    <property type="molecule type" value="Genomic_DNA"/>
</dbReference>
<evidence type="ECO:0000256" key="1">
    <source>
        <dbReference type="ARBA" id="ARBA00022723"/>
    </source>
</evidence>
<sequence length="429" mass="48914">MTVQLSSAELRHAVFTREAFDPDDLIVCPFVPSHILKRKKMPYHIPDCKRTNGRGFLACGFSQSHYFRTKDELAHHEAICPMRRQFEGAARAAPSYQSRDANRELGVSPMQKLLLERRQQRAEAHAASALVAERVSKSDSNSEEEDLDAKAARVAGLTEAQIQEREFSLKLHNTVLFSRYRLPQLLYSDDTKHKWLPDLNMLKEEPGEESDNIPEVRPAPVPQPSAPVVITPEEKASQDRKEQDKMRNDRPKTLRDRSLAIGMQYNNRFEDARDSSKNPIDFPVEWSVYAKKDQPLLKAKYHRDNEIFKTGMNPRYRKCMDKPNSDRSRRPNPCEFEELAAWFEDVIWKPVIVKPAAASRPDSELPQARVLSDTSGGNNTAAQSFHSQSATQTETLPTAAISTGDDRKTTKVHFGRFRFHPKDDVGIAY</sequence>
<feature type="region of interest" description="Disordered" evidence="4">
    <location>
        <begin position="358"/>
        <end position="404"/>
    </location>
</feature>
<evidence type="ECO:0000259" key="5">
    <source>
        <dbReference type="PROSITE" id="PS51800"/>
    </source>
</evidence>
<comment type="caution">
    <text evidence="6">The sequence shown here is derived from an EMBL/GenBank/DDBJ whole genome shotgun (WGS) entry which is preliminary data.</text>
</comment>
<evidence type="ECO:0000256" key="2">
    <source>
        <dbReference type="ARBA" id="ARBA00022771"/>
    </source>
</evidence>
<proteinExistence type="predicted"/>
<protein>
    <recommendedName>
        <fullName evidence="5">CHHC U11-48K-type domain-containing protein</fullName>
    </recommendedName>
</protein>
<evidence type="ECO:0000256" key="4">
    <source>
        <dbReference type="SAM" id="MobiDB-lite"/>
    </source>
</evidence>
<keyword evidence="3" id="KW-0862">Zinc</keyword>
<gene>
    <name evidence="6" type="ORF">BV898_16193</name>
</gene>